<reference evidence="4 5" key="1">
    <citation type="submission" date="2015-09" db="EMBL/GenBank/DDBJ databases">
        <title>Sorangium comparison.</title>
        <authorList>
            <person name="Zaburannyi N."/>
            <person name="Bunk B."/>
            <person name="Overmann J."/>
            <person name="Mueller R."/>
        </authorList>
    </citation>
    <scope>NUCLEOTIDE SEQUENCE [LARGE SCALE GENOMIC DNA]</scope>
    <source>
        <strain evidence="4 5">So ce26</strain>
    </source>
</reference>
<dbReference type="InterPro" id="IPR051158">
    <property type="entry name" value="Metallophosphoesterase_sf"/>
</dbReference>
<dbReference type="NCBIfam" id="TIGR01409">
    <property type="entry name" value="TAT_signal_seq"/>
    <property type="match status" value="1"/>
</dbReference>
<feature type="domain" description="Calcineurin-like phosphoesterase" evidence="3">
    <location>
        <begin position="61"/>
        <end position="221"/>
    </location>
</feature>
<dbReference type="GO" id="GO:0016020">
    <property type="term" value="C:membrane"/>
    <property type="evidence" value="ECO:0007669"/>
    <property type="project" value="GOC"/>
</dbReference>
<dbReference type="InterPro" id="IPR029052">
    <property type="entry name" value="Metallo-depent_PP-like"/>
</dbReference>
<evidence type="ECO:0000313" key="5">
    <source>
        <dbReference type="Proteomes" id="UP000238348"/>
    </source>
</evidence>
<evidence type="ECO:0000256" key="1">
    <source>
        <dbReference type="ARBA" id="ARBA00022723"/>
    </source>
</evidence>
<dbReference type="InterPro" id="IPR006311">
    <property type="entry name" value="TAT_signal"/>
</dbReference>
<dbReference type="PANTHER" id="PTHR31302:SF31">
    <property type="entry name" value="PHOSPHODIESTERASE YAEI"/>
    <property type="match status" value="1"/>
</dbReference>
<dbReference type="GO" id="GO:0008758">
    <property type="term" value="F:UDP-2,3-diacylglucosamine hydrolase activity"/>
    <property type="evidence" value="ECO:0007669"/>
    <property type="project" value="TreeGrafter"/>
</dbReference>
<keyword evidence="1" id="KW-0479">Metal-binding</keyword>
<gene>
    <name evidence="4" type="ORF">SOCE26_013850</name>
</gene>
<evidence type="ECO:0000256" key="2">
    <source>
        <dbReference type="ARBA" id="ARBA00022801"/>
    </source>
</evidence>
<dbReference type="CDD" id="cd07385">
    <property type="entry name" value="MPP_YkuE_C"/>
    <property type="match status" value="1"/>
</dbReference>
<keyword evidence="2" id="KW-0378">Hydrolase</keyword>
<dbReference type="AlphaFoldDB" id="A0A2L0EL23"/>
<dbReference type="Pfam" id="PF00149">
    <property type="entry name" value="Metallophos"/>
    <property type="match status" value="1"/>
</dbReference>
<dbReference type="SUPFAM" id="SSF56300">
    <property type="entry name" value="Metallo-dependent phosphatases"/>
    <property type="match status" value="1"/>
</dbReference>
<dbReference type="RefSeq" id="WP_234023439.1">
    <property type="nucleotide sequence ID" value="NZ_CP012673.1"/>
</dbReference>
<protein>
    <submittedName>
        <fullName evidence="4">Metallophosphoesterase</fullName>
    </submittedName>
</protein>
<dbReference type="InterPro" id="IPR019546">
    <property type="entry name" value="TAT_signal_bac_arc"/>
</dbReference>
<dbReference type="GO" id="GO:0009245">
    <property type="term" value="P:lipid A biosynthetic process"/>
    <property type="evidence" value="ECO:0007669"/>
    <property type="project" value="TreeGrafter"/>
</dbReference>
<sequence>MPGRRPLESPSISRRSFLRGAAAGAVGLGAADALLLEPRWLEVSRHDVHVAGLPRSLDGFTVAQLTDVHLTSIGGLHESLFAAVREIAPQLVVLTGDILDAESSFGALTALCDGLAGPGRKVLATLGNWEHWGRVPLDGLHEAYARGGATLLGNEHTRLPDGVVVAATDDSCSGHHDPVRALRGLPSGAPRLLLTHAPGLLDELPADAPRVDLALSGHTHGGQVRPLGFAVAVPPGSGRFVAGHYETQVGPAYVSRGIGTSVVPARFLCRPEMPVFRLCAA</sequence>
<organism evidence="4 5">
    <name type="scientific">Sorangium cellulosum</name>
    <name type="common">Polyangium cellulosum</name>
    <dbReference type="NCBI Taxonomy" id="56"/>
    <lineage>
        <taxon>Bacteria</taxon>
        <taxon>Pseudomonadati</taxon>
        <taxon>Myxococcota</taxon>
        <taxon>Polyangia</taxon>
        <taxon>Polyangiales</taxon>
        <taxon>Polyangiaceae</taxon>
        <taxon>Sorangium</taxon>
    </lineage>
</organism>
<dbReference type="PANTHER" id="PTHR31302">
    <property type="entry name" value="TRANSMEMBRANE PROTEIN WITH METALLOPHOSPHOESTERASE DOMAIN-RELATED"/>
    <property type="match status" value="1"/>
</dbReference>
<dbReference type="InterPro" id="IPR004843">
    <property type="entry name" value="Calcineurin-like_PHP"/>
</dbReference>
<dbReference type="Proteomes" id="UP000238348">
    <property type="component" value="Chromosome"/>
</dbReference>
<proteinExistence type="predicted"/>
<dbReference type="EMBL" id="CP012673">
    <property type="protein sequence ID" value="AUX39990.1"/>
    <property type="molecule type" value="Genomic_DNA"/>
</dbReference>
<accession>A0A2L0EL23</accession>
<dbReference type="Gene3D" id="3.60.21.10">
    <property type="match status" value="1"/>
</dbReference>
<name>A0A2L0EL23_SORCE</name>
<evidence type="ECO:0000259" key="3">
    <source>
        <dbReference type="Pfam" id="PF00149"/>
    </source>
</evidence>
<dbReference type="PROSITE" id="PS51318">
    <property type="entry name" value="TAT"/>
    <property type="match status" value="1"/>
</dbReference>
<evidence type="ECO:0000313" key="4">
    <source>
        <dbReference type="EMBL" id="AUX39990.1"/>
    </source>
</evidence>
<dbReference type="GO" id="GO:0046872">
    <property type="term" value="F:metal ion binding"/>
    <property type="evidence" value="ECO:0007669"/>
    <property type="project" value="UniProtKB-KW"/>
</dbReference>